<evidence type="ECO:0000313" key="10">
    <source>
        <dbReference type="Proteomes" id="UP000602198"/>
    </source>
</evidence>
<dbReference type="NCBIfam" id="TIGR03026">
    <property type="entry name" value="NDP-sugDHase"/>
    <property type="match status" value="1"/>
</dbReference>
<evidence type="ECO:0000256" key="3">
    <source>
        <dbReference type="ARBA" id="ARBA00012954"/>
    </source>
</evidence>
<dbReference type="EMBL" id="JAERRJ010000009">
    <property type="protein sequence ID" value="MBL1077423.1"/>
    <property type="molecule type" value="Genomic_DNA"/>
</dbReference>
<dbReference type="Proteomes" id="UP000602198">
    <property type="component" value="Unassembled WGS sequence"/>
</dbReference>
<sequence length="487" mass="51906">MMLRISVIGTGYLGATHAAGMAELGFEVLGVDNDPAKAAALAAGRVPFHEPELPELLAGHVHSGRLRFGTSLVEAARFADIHFLCVGTPPGRNGAADLSQLYSALEGLVPHLTRNCLIVGKSTVPVGTAEALTARIAELAPQGISVDLAWNPEFLREGHAVFDTLHPNRLVFGVTTPDAEWALRQVYSTPIADGSPVVVTNLPTAELIKVSANAFLATKISFINAMAELCELTGADVTLLADALGHDDRIGRKFLGAGLGYGGGCLPKDIRALIARAGELGAGEAVEFLRDVDTVNQRRRERVVRDTLNLVRATGNARPRVGILGAAFKPLSDDVRDSPALDVAKRLHSAGVEVSVYDPAATNPARAVAPQLIYTATAAAALHEADVVLHLTEWSEFRDLDPVFLRTVARGGVIIDARNTLDPEPWLAAGWDFRAFGRLVERRTTPSLAFPLPDSVPVQPNPASEPARALVTPSPLTRLRSRVRRTA</sequence>
<protein>
    <recommendedName>
        <fullName evidence="3 7">UDP-glucose 6-dehydrogenase</fullName>
        <ecNumber evidence="3 7">1.1.1.22</ecNumber>
    </recommendedName>
</protein>
<dbReference type="PIRSF" id="PIRSF000124">
    <property type="entry name" value="UDPglc_GDPman_dh"/>
    <property type="match status" value="1"/>
</dbReference>
<dbReference type="PIRSF" id="PIRSF500134">
    <property type="entry name" value="UDPglc_DH_bac"/>
    <property type="match status" value="1"/>
</dbReference>
<dbReference type="InterPro" id="IPR036220">
    <property type="entry name" value="UDP-Glc/GDP-Man_DH_C_sf"/>
</dbReference>
<evidence type="ECO:0000256" key="7">
    <source>
        <dbReference type="PIRNR" id="PIRNR000124"/>
    </source>
</evidence>
<evidence type="ECO:0000256" key="2">
    <source>
        <dbReference type="ARBA" id="ARBA00006601"/>
    </source>
</evidence>
<dbReference type="InterPro" id="IPR008927">
    <property type="entry name" value="6-PGluconate_DH-like_C_sf"/>
</dbReference>
<comment type="caution">
    <text evidence="9">The sequence shown here is derived from an EMBL/GenBank/DDBJ whole genome shotgun (WGS) entry which is preliminary data.</text>
</comment>
<dbReference type="Gene3D" id="1.20.5.100">
    <property type="entry name" value="Cytochrome c1, transmembrane anchor, C-terminal"/>
    <property type="match status" value="1"/>
</dbReference>
<dbReference type="SUPFAM" id="SSF52413">
    <property type="entry name" value="UDP-glucose/GDP-mannose dehydrogenase C-terminal domain"/>
    <property type="match status" value="1"/>
</dbReference>
<organism evidence="9 10">
    <name type="scientific">Nocardia acididurans</name>
    <dbReference type="NCBI Taxonomy" id="2802282"/>
    <lineage>
        <taxon>Bacteria</taxon>
        <taxon>Bacillati</taxon>
        <taxon>Actinomycetota</taxon>
        <taxon>Actinomycetes</taxon>
        <taxon>Mycobacteriales</taxon>
        <taxon>Nocardiaceae</taxon>
        <taxon>Nocardia</taxon>
    </lineage>
</organism>
<keyword evidence="5 7" id="KW-0520">NAD</keyword>
<dbReference type="SUPFAM" id="SSF48179">
    <property type="entry name" value="6-phosphogluconate dehydrogenase C-terminal domain-like"/>
    <property type="match status" value="1"/>
</dbReference>
<dbReference type="Pfam" id="PF00984">
    <property type="entry name" value="UDPG_MGDP_dh"/>
    <property type="match status" value="1"/>
</dbReference>
<accession>A0ABS1ME23</accession>
<evidence type="ECO:0000256" key="4">
    <source>
        <dbReference type="ARBA" id="ARBA00023002"/>
    </source>
</evidence>
<comment type="pathway">
    <text evidence="1">Nucleotide-sugar biosynthesis; UDP-alpha-D-glucuronate biosynthesis; UDP-alpha-D-glucuronate from UDP-alpha-D-glucose: step 1/1.</text>
</comment>
<dbReference type="InterPro" id="IPR017476">
    <property type="entry name" value="UDP-Glc/GDP-Man"/>
</dbReference>
<dbReference type="Pfam" id="PF03721">
    <property type="entry name" value="UDPG_MGDP_dh_N"/>
    <property type="match status" value="1"/>
</dbReference>
<evidence type="ECO:0000256" key="5">
    <source>
        <dbReference type="ARBA" id="ARBA00023027"/>
    </source>
</evidence>
<keyword evidence="10" id="KW-1185">Reference proteome</keyword>
<dbReference type="InterPro" id="IPR014026">
    <property type="entry name" value="UDP-Glc/GDP-Man_DH_dimer"/>
</dbReference>
<evidence type="ECO:0000256" key="1">
    <source>
        <dbReference type="ARBA" id="ARBA00004701"/>
    </source>
</evidence>
<dbReference type="InterPro" id="IPR014027">
    <property type="entry name" value="UDP-Glc/GDP-Man_DH_C"/>
</dbReference>
<name>A0ABS1ME23_9NOCA</name>
<dbReference type="SUPFAM" id="SSF51735">
    <property type="entry name" value="NAD(P)-binding Rossmann-fold domains"/>
    <property type="match status" value="1"/>
</dbReference>
<dbReference type="EC" id="1.1.1.22" evidence="3 7"/>
<dbReference type="PANTHER" id="PTHR43750:SF3">
    <property type="entry name" value="UDP-GLUCOSE 6-DEHYDROGENASE TUAD"/>
    <property type="match status" value="1"/>
</dbReference>
<dbReference type="InterPro" id="IPR028357">
    <property type="entry name" value="UDPglc_DH_bac"/>
</dbReference>
<feature type="domain" description="UDP-glucose/GDP-mannose dehydrogenase C-terminal" evidence="8">
    <location>
        <begin position="322"/>
        <end position="423"/>
    </location>
</feature>
<dbReference type="InterPro" id="IPR001732">
    <property type="entry name" value="UDP-Glc/GDP-Man_DH_N"/>
</dbReference>
<evidence type="ECO:0000313" key="9">
    <source>
        <dbReference type="EMBL" id="MBL1077423.1"/>
    </source>
</evidence>
<dbReference type="SMART" id="SM00984">
    <property type="entry name" value="UDPG_MGDP_dh_C"/>
    <property type="match status" value="1"/>
</dbReference>
<comment type="similarity">
    <text evidence="2 7">Belongs to the UDP-glucose/GDP-mannose dehydrogenase family.</text>
</comment>
<dbReference type="InterPro" id="IPR036291">
    <property type="entry name" value="NAD(P)-bd_dom_sf"/>
</dbReference>
<dbReference type="Gene3D" id="3.40.50.720">
    <property type="entry name" value="NAD(P)-binding Rossmann-like Domain"/>
    <property type="match status" value="2"/>
</dbReference>
<evidence type="ECO:0000259" key="8">
    <source>
        <dbReference type="SMART" id="SM00984"/>
    </source>
</evidence>
<dbReference type="Pfam" id="PF03720">
    <property type="entry name" value="UDPG_MGDP_dh_C"/>
    <property type="match status" value="1"/>
</dbReference>
<comment type="catalytic activity">
    <reaction evidence="6 7">
        <text>UDP-alpha-D-glucose + 2 NAD(+) + H2O = UDP-alpha-D-glucuronate + 2 NADH + 3 H(+)</text>
        <dbReference type="Rhea" id="RHEA:23596"/>
        <dbReference type="ChEBI" id="CHEBI:15377"/>
        <dbReference type="ChEBI" id="CHEBI:15378"/>
        <dbReference type="ChEBI" id="CHEBI:57540"/>
        <dbReference type="ChEBI" id="CHEBI:57945"/>
        <dbReference type="ChEBI" id="CHEBI:58052"/>
        <dbReference type="ChEBI" id="CHEBI:58885"/>
        <dbReference type="EC" id="1.1.1.22"/>
    </reaction>
</comment>
<reference evidence="9 10" key="1">
    <citation type="submission" date="2021-01" db="EMBL/GenBank/DDBJ databases">
        <title>WGS of actinomycetes isolated from Thailand.</title>
        <authorList>
            <person name="Thawai C."/>
        </authorList>
    </citation>
    <scope>NUCLEOTIDE SEQUENCE [LARGE SCALE GENOMIC DNA]</scope>
    <source>
        <strain evidence="9 10">LPG 2</strain>
    </source>
</reference>
<keyword evidence="4 7" id="KW-0560">Oxidoreductase</keyword>
<evidence type="ECO:0000256" key="6">
    <source>
        <dbReference type="ARBA" id="ARBA00047473"/>
    </source>
</evidence>
<gene>
    <name evidence="9" type="ORF">JK358_23755</name>
</gene>
<dbReference type="PANTHER" id="PTHR43750">
    <property type="entry name" value="UDP-GLUCOSE 6-DEHYDROGENASE TUAD"/>
    <property type="match status" value="1"/>
</dbReference>
<proteinExistence type="inferred from homology"/>